<evidence type="ECO:0000256" key="1">
    <source>
        <dbReference type="ARBA" id="ARBA00007357"/>
    </source>
</evidence>
<feature type="signal peptide" evidence="2">
    <location>
        <begin position="1"/>
        <end position="26"/>
    </location>
</feature>
<evidence type="ECO:0000259" key="3">
    <source>
        <dbReference type="Pfam" id="PF05649"/>
    </source>
</evidence>
<keyword evidence="2" id="KW-0732">Signal</keyword>
<dbReference type="PANTHER" id="PTHR11733">
    <property type="entry name" value="ZINC METALLOPROTEASE FAMILY M13 NEPRILYSIN-RELATED"/>
    <property type="match status" value="1"/>
</dbReference>
<dbReference type="Gene3D" id="1.10.1380.10">
    <property type="entry name" value="Neutral endopeptidase , domain2"/>
    <property type="match status" value="1"/>
</dbReference>
<protein>
    <submittedName>
        <fullName evidence="4">Putative neutral endopeptidase-like protein</fullName>
    </submittedName>
</protein>
<dbReference type="AlphaFoldDB" id="A0A147BUT7"/>
<dbReference type="InterPro" id="IPR042089">
    <property type="entry name" value="Peptidase_M13_dom_2"/>
</dbReference>
<dbReference type="GO" id="GO:0016485">
    <property type="term" value="P:protein processing"/>
    <property type="evidence" value="ECO:0007669"/>
    <property type="project" value="TreeGrafter"/>
</dbReference>
<dbReference type="InterPro" id="IPR000718">
    <property type="entry name" value="Peptidase_M13"/>
</dbReference>
<feature type="chain" id="PRO_5007542934" evidence="2">
    <location>
        <begin position="27"/>
        <end position="276"/>
    </location>
</feature>
<reference evidence="4" key="1">
    <citation type="journal article" date="2018" name="PLoS Negl. Trop. Dis.">
        <title>Sialome diversity of ticks revealed by RNAseq of single tick salivary glands.</title>
        <authorList>
            <person name="Perner J."/>
            <person name="Kropackova S."/>
            <person name="Kopacek P."/>
            <person name="Ribeiro J.M."/>
        </authorList>
    </citation>
    <scope>NUCLEOTIDE SEQUENCE</scope>
    <source>
        <strain evidence="4">Siblings of single egg batch collected in Ceske Budejovice</strain>
        <tissue evidence="4">Salivary glands</tissue>
    </source>
</reference>
<feature type="domain" description="Peptidase M13 N-terminal" evidence="3">
    <location>
        <begin position="49"/>
        <end position="270"/>
    </location>
</feature>
<organism evidence="4">
    <name type="scientific">Ixodes ricinus</name>
    <name type="common">Common tick</name>
    <name type="synonym">Acarus ricinus</name>
    <dbReference type="NCBI Taxonomy" id="34613"/>
    <lineage>
        <taxon>Eukaryota</taxon>
        <taxon>Metazoa</taxon>
        <taxon>Ecdysozoa</taxon>
        <taxon>Arthropoda</taxon>
        <taxon>Chelicerata</taxon>
        <taxon>Arachnida</taxon>
        <taxon>Acari</taxon>
        <taxon>Parasitiformes</taxon>
        <taxon>Ixodida</taxon>
        <taxon>Ixodoidea</taxon>
        <taxon>Ixodidae</taxon>
        <taxon>Ixodinae</taxon>
        <taxon>Ixodes</taxon>
    </lineage>
</organism>
<accession>A0A147BUT7</accession>
<dbReference type="EMBL" id="GEGO01000881">
    <property type="protein sequence ID" value="JAR94523.1"/>
    <property type="molecule type" value="Transcribed_RNA"/>
</dbReference>
<name>A0A147BUT7_IXORI</name>
<evidence type="ECO:0000313" key="4">
    <source>
        <dbReference type="EMBL" id="JAR94523.1"/>
    </source>
</evidence>
<dbReference type="PANTHER" id="PTHR11733:SF241">
    <property type="entry name" value="GH26575P-RELATED"/>
    <property type="match status" value="1"/>
</dbReference>
<comment type="similarity">
    <text evidence="1">Belongs to the peptidase M13 family.</text>
</comment>
<dbReference type="Pfam" id="PF05649">
    <property type="entry name" value="Peptidase_M13_N"/>
    <property type="match status" value="1"/>
</dbReference>
<dbReference type="InterPro" id="IPR008753">
    <property type="entry name" value="Peptidase_M13_N"/>
</dbReference>
<evidence type="ECO:0000256" key="2">
    <source>
        <dbReference type="SAM" id="SignalP"/>
    </source>
</evidence>
<dbReference type="SUPFAM" id="SSF55486">
    <property type="entry name" value="Metalloproteases ('zincins'), catalytic domain"/>
    <property type="match status" value="1"/>
</dbReference>
<sequence length="276" mass="31488">MDETLPSSTVFLLLVCSSAVPIVTQGNSFDDMYKEASIILGSQRHTVSPCEDFYDYVCKALPTGTKDYKSRTTDDPEKKLQAELMPLLTSKGPSPWKQTAEDKVKMAFQACLRDTGDEVWKEAVEATLRQYNLNPWPLKSTHTKARPSLEGLLMKTGLSPLFQMSVVKDDSVKEGNRLLLEQQGYVFIRMAQMNSNCSTVEFGRLRAYARYAMYCISTLRPWMSVMEVFDTVYSMLALEVELARISRTKQGFQKTSLLTFEELESIFPLFFIFRYS</sequence>
<dbReference type="GO" id="GO:0004222">
    <property type="term" value="F:metalloendopeptidase activity"/>
    <property type="evidence" value="ECO:0007669"/>
    <property type="project" value="InterPro"/>
</dbReference>
<dbReference type="GO" id="GO:0005886">
    <property type="term" value="C:plasma membrane"/>
    <property type="evidence" value="ECO:0007669"/>
    <property type="project" value="TreeGrafter"/>
</dbReference>
<proteinExistence type="inferred from homology"/>